<evidence type="ECO:0000313" key="3">
    <source>
        <dbReference type="Proteomes" id="UP000027120"/>
    </source>
</evidence>
<evidence type="ECO:0000313" key="2">
    <source>
        <dbReference type="EMBL" id="KDO67804.1"/>
    </source>
</evidence>
<proteinExistence type="predicted"/>
<name>A0A067FK82_CITSI</name>
<accession>A0A067FK82</accession>
<keyword evidence="3" id="KW-1185">Reference proteome</keyword>
<feature type="transmembrane region" description="Helical" evidence="1">
    <location>
        <begin position="51"/>
        <end position="69"/>
    </location>
</feature>
<sequence length="80" mass="9140">MKTDESSIDKIFQNFMLKPNLSCTCLINISLYPKNHAQAYNSIHVRTTTCYIGIVFINLIKIILTFLEIKSAKQFLTLLG</sequence>
<dbReference type="AlphaFoldDB" id="A0A067FK82"/>
<keyword evidence="1" id="KW-0472">Membrane</keyword>
<keyword evidence="1" id="KW-0812">Transmembrane</keyword>
<organism evidence="2 3">
    <name type="scientific">Citrus sinensis</name>
    <name type="common">Sweet orange</name>
    <name type="synonym">Citrus aurantium var. sinensis</name>
    <dbReference type="NCBI Taxonomy" id="2711"/>
    <lineage>
        <taxon>Eukaryota</taxon>
        <taxon>Viridiplantae</taxon>
        <taxon>Streptophyta</taxon>
        <taxon>Embryophyta</taxon>
        <taxon>Tracheophyta</taxon>
        <taxon>Spermatophyta</taxon>
        <taxon>Magnoliopsida</taxon>
        <taxon>eudicotyledons</taxon>
        <taxon>Gunneridae</taxon>
        <taxon>Pentapetalae</taxon>
        <taxon>rosids</taxon>
        <taxon>malvids</taxon>
        <taxon>Sapindales</taxon>
        <taxon>Rutaceae</taxon>
        <taxon>Aurantioideae</taxon>
        <taxon>Citrus</taxon>
    </lineage>
</organism>
<evidence type="ECO:0000256" key="1">
    <source>
        <dbReference type="SAM" id="Phobius"/>
    </source>
</evidence>
<keyword evidence="1" id="KW-1133">Transmembrane helix</keyword>
<dbReference type="Proteomes" id="UP000027120">
    <property type="component" value="Unassembled WGS sequence"/>
</dbReference>
<dbReference type="EMBL" id="KK784896">
    <property type="protein sequence ID" value="KDO67804.1"/>
    <property type="molecule type" value="Genomic_DNA"/>
</dbReference>
<gene>
    <name evidence="2" type="ORF">CISIN_1g048374mg</name>
</gene>
<reference evidence="2 3" key="1">
    <citation type="submission" date="2014-04" db="EMBL/GenBank/DDBJ databases">
        <authorList>
            <consortium name="International Citrus Genome Consortium"/>
            <person name="Gmitter F."/>
            <person name="Chen C."/>
            <person name="Farmerie W."/>
            <person name="Harkins T."/>
            <person name="Desany B."/>
            <person name="Mohiuddin M."/>
            <person name="Kodira C."/>
            <person name="Borodovsky M."/>
            <person name="Lomsadze A."/>
            <person name="Burns P."/>
            <person name="Jenkins J."/>
            <person name="Prochnik S."/>
            <person name="Shu S."/>
            <person name="Chapman J."/>
            <person name="Pitluck S."/>
            <person name="Schmutz J."/>
            <person name="Rokhsar D."/>
        </authorList>
    </citation>
    <scope>NUCLEOTIDE SEQUENCE</scope>
</reference>
<protein>
    <submittedName>
        <fullName evidence="2">Uncharacterized protein</fullName>
    </submittedName>
</protein>